<keyword evidence="2" id="KW-1185">Reference proteome</keyword>
<name>A0A9W8AX86_9FUNG</name>
<evidence type="ECO:0000313" key="1">
    <source>
        <dbReference type="EMBL" id="KAJ1973593.1"/>
    </source>
</evidence>
<sequence length="105" mass="11310">VMPAVAWQPIKSANVPVRVLMLAPSAMATLDAIVPLPQFSLDRLKRPDTMARLEVRPSSDDLPLAQAPKVIKAGCDQSEAIDSLDDGTWFLCEPLLTGVGPVDFL</sequence>
<feature type="non-terminal residue" evidence="1">
    <location>
        <position position="1"/>
    </location>
</feature>
<evidence type="ECO:0000313" key="2">
    <source>
        <dbReference type="Proteomes" id="UP001151582"/>
    </source>
</evidence>
<protein>
    <submittedName>
        <fullName evidence="1">Uncharacterized protein</fullName>
    </submittedName>
</protein>
<comment type="caution">
    <text evidence="1">The sequence shown here is derived from an EMBL/GenBank/DDBJ whole genome shotgun (WGS) entry which is preliminary data.</text>
</comment>
<dbReference type="Proteomes" id="UP001151582">
    <property type="component" value="Unassembled WGS sequence"/>
</dbReference>
<dbReference type="AlphaFoldDB" id="A0A9W8AX86"/>
<organism evidence="1 2">
    <name type="scientific">Dimargaris verticillata</name>
    <dbReference type="NCBI Taxonomy" id="2761393"/>
    <lineage>
        <taxon>Eukaryota</taxon>
        <taxon>Fungi</taxon>
        <taxon>Fungi incertae sedis</taxon>
        <taxon>Zoopagomycota</taxon>
        <taxon>Kickxellomycotina</taxon>
        <taxon>Dimargaritomycetes</taxon>
        <taxon>Dimargaritales</taxon>
        <taxon>Dimargaritaceae</taxon>
        <taxon>Dimargaris</taxon>
    </lineage>
</organism>
<dbReference type="EMBL" id="JANBQB010000792">
    <property type="protein sequence ID" value="KAJ1973593.1"/>
    <property type="molecule type" value="Genomic_DNA"/>
</dbReference>
<proteinExistence type="predicted"/>
<accession>A0A9W8AX86</accession>
<reference evidence="1" key="1">
    <citation type="submission" date="2022-07" db="EMBL/GenBank/DDBJ databases">
        <title>Phylogenomic reconstructions and comparative analyses of Kickxellomycotina fungi.</title>
        <authorList>
            <person name="Reynolds N.K."/>
            <person name="Stajich J.E."/>
            <person name="Barry K."/>
            <person name="Grigoriev I.V."/>
            <person name="Crous P."/>
            <person name="Smith M.E."/>
        </authorList>
    </citation>
    <scope>NUCLEOTIDE SEQUENCE</scope>
    <source>
        <strain evidence="1">RSA 567</strain>
    </source>
</reference>
<gene>
    <name evidence="1" type="ORF">H4R34_005022</name>
</gene>